<dbReference type="InterPro" id="IPR006260">
    <property type="entry name" value="TonB/TolA_C"/>
</dbReference>
<keyword evidence="6" id="KW-0812">Transmembrane</keyword>
<dbReference type="SUPFAM" id="SSF74653">
    <property type="entry name" value="TolA/TonB C-terminal domain"/>
    <property type="match status" value="2"/>
</dbReference>
<keyword evidence="4" id="KW-1003">Cell membrane</keyword>
<dbReference type="Gene3D" id="3.30.1150.10">
    <property type="match status" value="2"/>
</dbReference>
<evidence type="ECO:0000256" key="1">
    <source>
        <dbReference type="ARBA" id="ARBA00004383"/>
    </source>
</evidence>
<evidence type="ECO:0000259" key="11">
    <source>
        <dbReference type="PROSITE" id="PS52015"/>
    </source>
</evidence>
<keyword evidence="3" id="KW-0813">Transport</keyword>
<evidence type="ECO:0000256" key="4">
    <source>
        <dbReference type="ARBA" id="ARBA00022475"/>
    </source>
</evidence>
<organism evidence="12 13">
    <name type="scientific">Ideonella azotifigens</name>
    <dbReference type="NCBI Taxonomy" id="513160"/>
    <lineage>
        <taxon>Bacteria</taxon>
        <taxon>Pseudomonadati</taxon>
        <taxon>Pseudomonadota</taxon>
        <taxon>Betaproteobacteria</taxon>
        <taxon>Burkholderiales</taxon>
        <taxon>Sphaerotilaceae</taxon>
        <taxon>Ideonella</taxon>
    </lineage>
</organism>
<feature type="domain" description="TonB C-terminal" evidence="11">
    <location>
        <begin position="139"/>
        <end position="232"/>
    </location>
</feature>
<evidence type="ECO:0000256" key="8">
    <source>
        <dbReference type="ARBA" id="ARBA00022989"/>
    </source>
</evidence>
<evidence type="ECO:0000256" key="6">
    <source>
        <dbReference type="ARBA" id="ARBA00022692"/>
    </source>
</evidence>
<dbReference type="NCBIfam" id="TIGR01352">
    <property type="entry name" value="tonB_Cterm"/>
    <property type="match status" value="1"/>
</dbReference>
<evidence type="ECO:0000256" key="9">
    <source>
        <dbReference type="ARBA" id="ARBA00023136"/>
    </source>
</evidence>
<feature type="signal peptide" evidence="10">
    <location>
        <begin position="1"/>
        <end position="27"/>
    </location>
</feature>
<evidence type="ECO:0000256" key="5">
    <source>
        <dbReference type="ARBA" id="ARBA00022519"/>
    </source>
</evidence>
<keyword evidence="9" id="KW-0472">Membrane</keyword>
<proteinExistence type="inferred from homology"/>
<keyword evidence="5" id="KW-0997">Cell inner membrane</keyword>
<dbReference type="PROSITE" id="PS52015">
    <property type="entry name" value="TONB_CTD"/>
    <property type="match status" value="1"/>
</dbReference>
<dbReference type="PANTHER" id="PTHR33446:SF2">
    <property type="entry name" value="PROTEIN TONB"/>
    <property type="match status" value="1"/>
</dbReference>
<evidence type="ECO:0000313" key="13">
    <source>
        <dbReference type="Proteomes" id="UP001500279"/>
    </source>
</evidence>
<dbReference type="Proteomes" id="UP001500279">
    <property type="component" value="Unassembled WGS sequence"/>
</dbReference>
<keyword evidence="13" id="KW-1185">Reference proteome</keyword>
<comment type="subcellular location">
    <subcellularLocation>
        <location evidence="1">Cell inner membrane</location>
        <topology evidence="1">Single-pass membrane protein</topology>
        <orientation evidence="1">Periplasmic side</orientation>
    </subcellularLocation>
</comment>
<dbReference type="InterPro" id="IPR037682">
    <property type="entry name" value="TonB_C"/>
</dbReference>
<feature type="chain" id="PRO_5047318603" description="TonB C-terminal domain-containing protein" evidence="10">
    <location>
        <begin position="28"/>
        <end position="232"/>
    </location>
</feature>
<evidence type="ECO:0000256" key="2">
    <source>
        <dbReference type="ARBA" id="ARBA00006555"/>
    </source>
</evidence>
<dbReference type="Pfam" id="PF03544">
    <property type="entry name" value="TonB_C"/>
    <property type="match status" value="1"/>
</dbReference>
<evidence type="ECO:0000256" key="10">
    <source>
        <dbReference type="SAM" id="SignalP"/>
    </source>
</evidence>
<accession>A0ABP3VXG2</accession>
<name>A0ABP3VXG2_9BURK</name>
<dbReference type="InterPro" id="IPR051045">
    <property type="entry name" value="TonB-dependent_transducer"/>
</dbReference>
<evidence type="ECO:0000256" key="7">
    <source>
        <dbReference type="ARBA" id="ARBA00022927"/>
    </source>
</evidence>
<keyword evidence="7" id="KW-0653">Protein transport</keyword>
<evidence type="ECO:0000256" key="3">
    <source>
        <dbReference type="ARBA" id="ARBA00022448"/>
    </source>
</evidence>
<gene>
    <name evidence="12" type="ORF">GCM10009107_58010</name>
</gene>
<sequence>MQMFPPFFKACLSASLAWLTMVTHAHAVERQAEASLVAPFTASFVQGSCAPLPSTLSGARLGRLDIRFRVSAAGELLQVEQVGQTRYPDFDNAMLAALKTCRFQPGTVEGKPAESVGQIFADYVSPNKIGDTNMAQEQRMRVDVATCAPTGAEYPPESASLDERGTANVTITVSAEGKLEKAVIRDSSGYPRLDEASLKVATRCKFAPGRNLFGGDQGATLTINYRWTLEER</sequence>
<comment type="similarity">
    <text evidence="2">Belongs to the TonB family.</text>
</comment>
<reference evidence="13" key="1">
    <citation type="journal article" date="2019" name="Int. J. Syst. Evol. Microbiol.">
        <title>The Global Catalogue of Microorganisms (GCM) 10K type strain sequencing project: providing services to taxonomists for standard genome sequencing and annotation.</title>
        <authorList>
            <consortium name="The Broad Institute Genomics Platform"/>
            <consortium name="The Broad Institute Genome Sequencing Center for Infectious Disease"/>
            <person name="Wu L."/>
            <person name="Ma J."/>
        </authorList>
    </citation>
    <scope>NUCLEOTIDE SEQUENCE [LARGE SCALE GENOMIC DNA]</scope>
    <source>
        <strain evidence="13">JCM 15503</strain>
    </source>
</reference>
<comment type="caution">
    <text evidence="12">The sequence shown here is derived from an EMBL/GenBank/DDBJ whole genome shotgun (WGS) entry which is preliminary data.</text>
</comment>
<dbReference type="EMBL" id="BAAAEW010000047">
    <property type="protein sequence ID" value="GAA0768301.1"/>
    <property type="molecule type" value="Genomic_DNA"/>
</dbReference>
<protein>
    <recommendedName>
        <fullName evidence="11">TonB C-terminal domain-containing protein</fullName>
    </recommendedName>
</protein>
<dbReference type="PANTHER" id="PTHR33446">
    <property type="entry name" value="PROTEIN TONB-RELATED"/>
    <property type="match status" value="1"/>
</dbReference>
<keyword evidence="10" id="KW-0732">Signal</keyword>
<evidence type="ECO:0000313" key="12">
    <source>
        <dbReference type="EMBL" id="GAA0768301.1"/>
    </source>
</evidence>
<keyword evidence="8" id="KW-1133">Transmembrane helix</keyword>